<keyword evidence="6" id="KW-0503">Monooxygenase</keyword>
<proteinExistence type="inferred from homology"/>
<keyword evidence="4 5" id="KW-0408">Iron</keyword>
<dbReference type="GO" id="GO:0005506">
    <property type="term" value="F:iron ion binding"/>
    <property type="evidence" value="ECO:0007669"/>
    <property type="project" value="InterPro"/>
</dbReference>
<dbReference type="InterPro" id="IPR001128">
    <property type="entry name" value="Cyt_P450"/>
</dbReference>
<feature type="binding site" description="axial binding residue" evidence="5">
    <location>
        <position position="514"/>
    </location>
    <ligand>
        <name>heme</name>
        <dbReference type="ChEBI" id="CHEBI:30413"/>
    </ligand>
    <ligandPart>
        <name>Fe</name>
        <dbReference type="ChEBI" id="CHEBI:18248"/>
    </ligandPart>
</feature>
<evidence type="ECO:0000256" key="3">
    <source>
        <dbReference type="ARBA" id="ARBA00022723"/>
    </source>
</evidence>
<comment type="cofactor">
    <cofactor evidence="1 5">
        <name>heme</name>
        <dbReference type="ChEBI" id="CHEBI:30413"/>
    </cofactor>
</comment>
<reference evidence="8" key="1">
    <citation type="submission" date="2023-03" db="EMBL/GenBank/DDBJ databases">
        <title>Complete genome of Cladonia borealis.</title>
        <authorList>
            <person name="Park H."/>
        </authorList>
    </citation>
    <scope>NUCLEOTIDE SEQUENCE</scope>
    <source>
        <strain evidence="8">ANT050790</strain>
    </source>
</reference>
<dbReference type="PANTHER" id="PTHR24305:SF232">
    <property type="entry name" value="P450, PUTATIVE (EUROFUNG)-RELATED"/>
    <property type="match status" value="1"/>
</dbReference>
<dbReference type="Gene3D" id="1.10.630.10">
    <property type="entry name" value="Cytochrome P450"/>
    <property type="match status" value="1"/>
</dbReference>
<dbReference type="InterPro" id="IPR036396">
    <property type="entry name" value="Cyt_P450_sf"/>
</dbReference>
<dbReference type="GO" id="GO:0004497">
    <property type="term" value="F:monooxygenase activity"/>
    <property type="evidence" value="ECO:0007669"/>
    <property type="project" value="UniProtKB-KW"/>
</dbReference>
<dbReference type="Pfam" id="PF00067">
    <property type="entry name" value="p450"/>
    <property type="match status" value="1"/>
</dbReference>
<evidence type="ECO:0000256" key="2">
    <source>
        <dbReference type="ARBA" id="ARBA00010617"/>
    </source>
</evidence>
<evidence type="ECO:0008006" key="10">
    <source>
        <dbReference type="Google" id="ProtNLM"/>
    </source>
</evidence>
<accession>A0AA39QSK1</accession>
<gene>
    <name evidence="8" type="ORF">JMJ35_010569</name>
</gene>
<dbReference type="EMBL" id="JAFEKC020000025">
    <property type="protein sequence ID" value="KAK0507111.1"/>
    <property type="molecule type" value="Genomic_DNA"/>
</dbReference>
<dbReference type="GO" id="GO:0016705">
    <property type="term" value="F:oxidoreductase activity, acting on paired donors, with incorporation or reduction of molecular oxygen"/>
    <property type="evidence" value="ECO:0007669"/>
    <property type="project" value="InterPro"/>
</dbReference>
<dbReference type="InterPro" id="IPR002401">
    <property type="entry name" value="Cyt_P450_E_grp-I"/>
</dbReference>
<keyword evidence="7" id="KW-1133">Transmembrane helix</keyword>
<keyword evidence="7" id="KW-0812">Transmembrane</keyword>
<name>A0AA39QSK1_9LECA</name>
<evidence type="ECO:0000256" key="1">
    <source>
        <dbReference type="ARBA" id="ARBA00001971"/>
    </source>
</evidence>
<evidence type="ECO:0000256" key="7">
    <source>
        <dbReference type="SAM" id="Phobius"/>
    </source>
</evidence>
<feature type="transmembrane region" description="Helical" evidence="7">
    <location>
        <begin position="68"/>
        <end position="85"/>
    </location>
</feature>
<dbReference type="InterPro" id="IPR017972">
    <property type="entry name" value="Cyt_P450_CS"/>
</dbReference>
<evidence type="ECO:0000313" key="9">
    <source>
        <dbReference type="Proteomes" id="UP001166286"/>
    </source>
</evidence>
<evidence type="ECO:0000256" key="5">
    <source>
        <dbReference type="PIRSR" id="PIRSR602401-1"/>
    </source>
</evidence>
<evidence type="ECO:0000256" key="6">
    <source>
        <dbReference type="RuleBase" id="RU000461"/>
    </source>
</evidence>
<keyword evidence="5 6" id="KW-0349">Heme</keyword>
<organism evidence="8 9">
    <name type="scientific">Cladonia borealis</name>
    <dbReference type="NCBI Taxonomy" id="184061"/>
    <lineage>
        <taxon>Eukaryota</taxon>
        <taxon>Fungi</taxon>
        <taxon>Dikarya</taxon>
        <taxon>Ascomycota</taxon>
        <taxon>Pezizomycotina</taxon>
        <taxon>Lecanoromycetes</taxon>
        <taxon>OSLEUM clade</taxon>
        <taxon>Lecanoromycetidae</taxon>
        <taxon>Lecanorales</taxon>
        <taxon>Lecanorineae</taxon>
        <taxon>Cladoniaceae</taxon>
        <taxon>Cladonia</taxon>
    </lineage>
</organism>
<keyword evidence="3 5" id="KW-0479">Metal-binding</keyword>
<dbReference type="GO" id="GO:0020037">
    <property type="term" value="F:heme binding"/>
    <property type="evidence" value="ECO:0007669"/>
    <property type="project" value="InterPro"/>
</dbReference>
<keyword evidence="6" id="KW-0560">Oxidoreductase</keyword>
<evidence type="ECO:0000256" key="4">
    <source>
        <dbReference type="ARBA" id="ARBA00023004"/>
    </source>
</evidence>
<dbReference type="SUPFAM" id="SSF48264">
    <property type="entry name" value="Cytochrome P450"/>
    <property type="match status" value="1"/>
</dbReference>
<protein>
    <recommendedName>
        <fullName evidence="10">Cytochrome P450</fullName>
    </recommendedName>
</protein>
<evidence type="ECO:0000313" key="8">
    <source>
        <dbReference type="EMBL" id="KAK0507111.1"/>
    </source>
</evidence>
<dbReference type="PROSITE" id="PS00086">
    <property type="entry name" value="CYTOCHROME_P450"/>
    <property type="match status" value="1"/>
</dbReference>
<keyword evidence="7" id="KW-0472">Membrane</keyword>
<dbReference type="AlphaFoldDB" id="A0AA39QSK1"/>
<dbReference type="InterPro" id="IPR050121">
    <property type="entry name" value="Cytochrome_P450_monoxygenase"/>
</dbReference>
<sequence length="571" mass="64437">MSVNSNITSLWGGPSYPTSKLADIFQFPKTVNPAYTILQGPQKLSALMRSPQDLSSTLELLRKIPGPVSFYIILLLISLFLHAVYKAYATPLRHIPGPWIAKFTRLWLLRAIYSREYQRINVELHRKYGPVVRISPNEYSIDDPDAANIIYRSRDQLLKAPRYSSWGLPTAEPNIFTSLSIEHNAARRRQIAPLYQLSALTNIEYQVDFTSTTLLSKLSAFASQDQPIDLSQWLQYYAFDTVGALTFGKPVGFLDRGKDIADIISTIHTYSRYGGVMGVFNEMHPYVFRVLQFLAPKGEIGIAAVYAFAAKHIAEWNCRSENEKTLSVEQSEGGEVLKTDYLTSLLAKHRRTPDNFSVDDAYYHIISNIVAGGETTGIALTAAMYLLVKSPRVLERLRGELEGMKRGENGRVGVMEAQICGYLNAVIKEVLRLFPPAGLNLPRVVPKGGLVLMGSWFPEGTIVGVNPWVAHANTSVFGPDADEFRPERWLEADQACANRMEQYFFTFGRGPRTCLGKSVTLMEMMKIIPELVLNFDFSFAYPLKEWSVRNDWFVKQEDFMVRLRERGTGRA</sequence>
<dbReference type="PRINTS" id="PR00385">
    <property type="entry name" value="P450"/>
</dbReference>
<dbReference type="CDD" id="cd11060">
    <property type="entry name" value="CYP57A1-like"/>
    <property type="match status" value="1"/>
</dbReference>
<comment type="caution">
    <text evidence="8">The sequence shown here is derived from an EMBL/GenBank/DDBJ whole genome shotgun (WGS) entry which is preliminary data.</text>
</comment>
<dbReference type="PANTHER" id="PTHR24305">
    <property type="entry name" value="CYTOCHROME P450"/>
    <property type="match status" value="1"/>
</dbReference>
<keyword evidence="9" id="KW-1185">Reference proteome</keyword>
<dbReference type="Proteomes" id="UP001166286">
    <property type="component" value="Unassembled WGS sequence"/>
</dbReference>
<comment type="similarity">
    <text evidence="2 6">Belongs to the cytochrome P450 family.</text>
</comment>
<dbReference type="PRINTS" id="PR00463">
    <property type="entry name" value="EP450I"/>
</dbReference>